<feature type="signal peptide" evidence="2">
    <location>
        <begin position="1"/>
        <end position="16"/>
    </location>
</feature>
<evidence type="ECO:0000256" key="2">
    <source>
        <dbReference type="SAM" id="SignalP"/>
    </source>
</evidence>
<dbReference type="InterPro" id="IPR012674">
    <property type="entry name" value="Calycin"/>
</dbReference>
<dbReference type="Proteomes" id="UP001461498">
    <property type="component" value="Unassembled WGS sequence"/>
</dbReference>
<dbReference type="EMBL" id="JAPXFL010000009">
    <property type="protein sequence ID" value="KAK9501515.1"/>
    <property type="molecule type" value="Genomic_DNA"/>
</dbReference>
<protein>
    <submittedName>
        <fullName evidence="3">Uncharacterized protein</fullName>
    </submittedName>
</protein>
<keyword evidence="2" id="KW-0732">Signal</keyword>
<proteinExistence type="predicted"/>
<sequence>MFKLFAFFCLFSLAYSANENLLQNILKNPNSRLQQGNCQNALQQLQNLNGNLQINWEQLLSGNWYVRASYGNYLGQGQGEISQQTCSLIQLLQQGNQQQNQGNQQQRNRQQQQNQQQNQNINGQQQQSQLGQQQRNQQQNQNVNGQIQNQQGNQLQGQILLTYIQQLQRGSQLEIVNGQINPNQIQGSQLVAQWQNLQVPASIISTDNENYVVLYSCLQVGQNKLESALGLTRQLQGYESDAEILGTLSEAGLDLSDITIQLNNNCPRQWPPQL</sequence>
<feature type="region of interest" description="Disordered" evidence="1">
    <location>
        <begin position="99"/>
        <end position="143"/>
    </location>
</feature>
<reference evidence="3 4" key="1">
    <citation type="submission" date="2022-12" db="EMBL/GenBank/DDBJ databases">
        <title>Chromosome-level genome assembly of true bugs.</title>
        <authorList>
            <person name="Ma L."/>
            <person name="Li H."/>
        </authorList>
    </citation>
    <scope>NUCLEOTIDE SEQUENCE [LARGE SCALE GENOMIC DNA]</scope>
    <source>
        <strain evidence="3">Lab_2022b</strain>
    </source>
</reference>
<evidence type="ECO:0000313" key="4">
    <source>
        <dbReference type="Proteomes" id="UP001461498"/>
    </source>
</evidence>
<feature type="chain" id="PRO_5043441286" evidence="2">
    <location>
        <begin position="17"/>
        <end position="274"/>
    </location>
</feature>
<gene>
    <name evidence="3" type="ORF">O3M35_012225</name>
</gene>
<keyword evidence="4" id="KW-1185">Reference proteome</keyword>
<comment type="caution">
    <text evidence="3">The sequence shown here is derived from an EMBL/GenBank/DDBJ whole genome shotgun (WGS) entry which is preliminary data.</text>
</comment>
<evidence type="ECO:0000313" key="3">
    <source>
        <dbReference type="EMBL" id="KAK9501515.1"/>
    </source>
</evidence>
<dbReference type="Gene3D" id="2.40.128.20">
    <property type="match status" value="1"/>
</dbReference>
<dbReference type="SUPFAM" id="SSF50814">
    <property type="entry name" value="Lipocalins"/>
    <property type="match status" value="1"/>
</dbReference>
<name>A0AAW1CU69_9HEMI</name>
<dbReference type="AlphaFoldDB" id="A0AAW1CU69"/>
<evidence type="ECO:0000256" key="1">
    <source>
        <dbReference type="SAM" id="MobiDB-lite"/>
    </source>
</evidence>
<accession>A0AAW1CU69</accession>
<organism evidence="3 4">
    <name type="scientific">Rhynocoris fuscipes</name>
    <dbReference type="NCBI Taxonomy" id="488301"/>
    <lineage>
        <taxon>Eukaryota</taxon>
        <taxon>Metazoa</taxon>
        <taxon>Ecdysozoa</taxon>
        <taxon>Arthropoda</taxon>
        <taxon>Hexapoda</taxon>
        <taxon>Insecta</taxon>
        <taxon>Pterygota</taxon>
        <taxon>Neoptera</taxon>
        <taxon>Paraneoptera</taxon>
        <taxon>Hemiptera</taxon>
        <taxon>Heteroptera</taxon>
        <taxon>Panheteroptera</taxon>
        <taxon>Cimicomorpha</taxon>
        <taxon>Reduviidae</taxon>
        <taxon>Harpactorinae</taxon>
        <taxon>Harpactorini</taxon>
        <taxon>Rhynocoris</taxon>
    </lineage>
</organism>